<feature type="domain" description="Periplasmic binding protein" evidence="4">
    <location>
        <begin position="41"/>
        <end position="294"/>
    </location>
</feature>
<gene>
    <name evidence="5" type="ORF">GCM10023320_01080</name>
</gene>
<name>A0ABP9N7D9_9PSEU</name>
<dbReference type="PANTHER" id="PTHR46847:SF1">
    <property type="entry name" value="D-ALLOSE-BINDING PERIPLASMIC PROTEIN-RELATED"/>
    <property type="match status" value="1"/>
</dbReference>
<organism evidence="5 6">
    <name type="scientific">Pseudonocardia adelaidensis</name>
    <dbReference type="NCBI Taxonomy" id="648754"/>
    <lineage>
        <taxon>Bacteria</taxon>
        <taxon>Bacillati</taxon>
        <taxon>Actinomycetota</taxon>
        <taxon>Actinomycetes</taxon>
        <taxon>Pseudonocardiales</taxon>
        <taxon>Pseudonocardiaceae</taxon>
        <taxon>Pseudonocardia</taxon>
    </lineage>
</organism>
<evidence type="ECO:0000256" key="2">
    <source>
        <dbReference type="ARBA" id="ARBA00007639"/>
    </source>
</evidence>
<dbReference type="InterPro" id="IPR025997">
    <property type="entry name" value="SBP_2_dom"/>
</dbReference>
<keyword evidence="3" id="KW-0732">Signal</keyword>
<dbReference type="EMBL" id="BAABJO010000001">
    <property type="protein sequence ID" value="GAA5109946.1"/>
    <property type="molecule type" value="Genomic_DNA"/>
</dbReference>
<comment type="similarity">
    <text evidence="2">Belongs to the bacterial solute-binding protein 2 family.</text>
</comment>
<sequence>MGIAVVAAAFALLAAGCGSSGTIGQNSGGGGEAPANKNLVLLPGVKAEPFYISMQCGAQEEAAKLGYQLSTQAPDQFEAALQTPIVTGVLATRPAGVLIAPTDDVALANPMTQLKGAGIKVVEVDTRLQDESVALSTVSSNNEQGGRLAAQTVAQLIGDKGKVMVLNTKAGTSTTDARAKGFEEEIAGHPGITYVGQEYTDNQPSVAAQKVSAKLSSDPDLAAVFATNLNTGEGAATGLRNAGKTDQVRLVGFDASPNQVEAMRSGEVAALIAQDPATIGREGVDQVVAAIEGKPVEREIQTDLVAITQADMDSKSQYFYKTAC</sequence>
<evidence type="ECO:0000313" key="6">
    <source>
        <dbReference type="Proteomes" id="UP001500804"/>
    </source>
</evidence>
<comment type="subcellular location">
    <subcellularLocation>
        <location evidence="1">Cell envelope</location>
    </subcellularLocation>
</comment>
<dbReference type="PANTHER" id="PTHR46847">
    <property type="entry name" value="D-ALLOSE-BINDING PERIPLASMIC PROTEIN-RELATED"/>
    <property type="match status" value="1"/>
</dbReference>
<proteinExistence type="inferred from homology"/>
<protein>
    <submittedName>
        <fullName evidence="5">ABC transporter substrate-binding protein</fullName>
    </submittedName>
</protein>
<accession>A0ABP9N7D9</accession>
<dbReference type="Gene3D" id="3.40.50.2300">
    <property type="match status" value="2"/>
</dbReference>
<comment type="caution">
    <text evidence="5">The sequence shown here is derived from an EMBL/GenBank/DDBJ whole genome shotgun (WGS) entry which is preliminary data.</text>
</comment>
<evidence type="ECO:0000259" key="4">
    <source>
        <dbReference type="Pfam" id="PF13407"/>
    </source>
</evidence>
<dbReference type="Pfam" id="PF13407">
    <property type="entry name" value="Peripla_BP_4"/>
    <property type="match status" value="1"/>
</dbReference>
<keyword evidence="6" id="KW-1185">Reference proteome</keyword>
<evidence type="ECO:0000256" key="3">
    <source>
        <dbReference type="ARBA" id="ARBA00022729"/>
    </source>
</evidence>
<evidence type="ECO:0000256" key="1">
    <source>
        <dbReference type="ARBA" id="ARBA00004196"/>
    </source>
</evidence>
<dbReference type="Proteomes" id="UP001500804">
    <property type="component" value="Unassembled WGS sequence"/>
</dbReference>
<reference evidence="6" key="1">
    <citation type="journal article" date="2019" name="Int. J. Syst. Evol. Microbiol.">
        <title>The Global Catalogue of Microorganisms (GCM) 10K type strain sequencing project: providing services to taxonomists for standard genome sequencing and annotation.</title>
        <authorList>
            <consortium name="The Broad Institute Genomics Platform"/>
            <consortium name="The Broad Institute Genome Sequencing Center for Infectious Disease"/>
            <person name="Wu L."/>
            <person name="Ma J."/>
        </authorList>
    </citation>
    <scope>NUCLEOTIDE SEQUENCE [LARGE SCALE GENOMIC DNA]</scope>
    <source>
        <strain evidence="6">JCM 18302</strain>
    </source>
</reference>
<evidence type="ECO:0000313" key="5">
    <source>
        <dbReference type="EMBL" id="GAA5109946.1"/>
    </source>
</evidence>
<dbReference type="CDD" id="cd20007">
    <property type="entry name" value="PBP1_ABC_sugar_binding-like"/>
    <property type="match status" value="1"/>
</dbReference>
<dbReference type="SUPFAM" id="SSF53822">
    <property type="entry name" value="Periplasmic binding protein-like I"/>
    <property type="match status" value="1"/>
</dbReference>
<dbReference type="InterPro" id="IPR028082">
    <property type="entry name" value="Peripla_BP_I"/>
</dbReference>